<keyword evidence="3 5" id="KW-0067">ATP-binding</keyword>
<dbReference type="RefSeq" id="WP_244900143.1">
    <property type="nucleotide sequence ID" value="NZ_CP024870.1"/>
</dbReference>
<keyword evidence="2" id="KW-0547">Nucleotide-binding</keyword>
<dbReference type="InterPro" id="IPR051782">
    <property type="entry name" value="ABC_Transporter_VariousFunc"/>
</dbReference>
<dbReference type="EMBL" id="CP024870">
    <property type="protein sequence ID" value="ATX70674.1"/>
    <property type="molecule type" value="Genomic_DNA"/>
</dbReference>
<dbReference type="CDD" id="cd03230">
    <property type="entry name" value="ABC_DR_subfamily_A"/>
    <property type="match status" value="1"/>
</dbReference>
<dbReference type="PANTHER" id="PTHR42939">
    <property type="entry name" value="ABC TRANSPORTER ATP-BINDING PROTEIN ALBC-RELATED"/>
    <property type="match status" value="1"/>
</dbReference>
<accession>A0A2K8KM96</accession>
<dbReference type="InterPro" id="IPR027417">
    <property type="entry name" value="P-loop_NTPase"/>
</dbReference>
<evidence type="ECO:0000313" key="6">
    <source>
        <dbReference type="Proteomes" id="UP000231179"/>
    </source>
</evidence>
<dbReference type="Gene3D" id="3.40.50.300">
    <property type="entry name" value="P-loop containing nucleotide triphosphate hydrolases"/>
    <property type="match status" value="1"/>
</dbReference>
<dbReference type="PROSITE" id="PS50893">
    <property type="entry name" value="ABC_TRANSPORTER_2"/>
    <property type="match status" value="1"/>
</dbReference>
<keyword evidence="1" id="KW-0813">Transport</keyword>
<evidence type="ECO:0000256" key="1">
    <source>
        <dbReference type="ARBA" id="ARBA00022448"/>
    </source>
</evidence>
<evidence type="ECO:0000256" key="3">
    <source>
        <dbReference type="ARBA" id="ARBA00022840"/>
    </source>
</evidence>
<dbReference type="GO" id="GO:0005524">
    <property type="term" value="F:ATP binding"/>
    <property type="evidence" value="ECO:0007669"/>
    <property type="project" value="UniProtKB-KW"/>
</dbReference>
<feature type="domain" description="ABC transporter" evidence="4">
    <location>
        <begin position="2"/>
        <end position="229"/>
    </location>
</feature>
<dbReference type="GO" id="GO:0016887">
    <property type="term" value="F:ATP hydrolysis activity"/>
    <property type="evidence" value="ECO:0007669"/>
    <property type="project" value="InterPro"/>
</dbReference>
<evidence type="ECO:0000313" key="5">
    <source>
        <dbReference type="EMBL" id="ATX70674.1"/>
    </source>
</evidence>
<dbReference type="Pfam" id="PF00005">
    <property type="entry name" value="ABC_tran"/>
    <property type="match status" value="1"/>
</dbReference>
<dbReference type="InterPro" id="IPR003593">
    <property type="entry name" value="AAA+_ATPase"/>
</dbReference>
<evidence type="ECO:0000256" key="2">
    <source>
        <dbReference type="ARBA" id="ARBA00022741"/>
    </source>
</evidence>
<dbReference type="InterPro" id="IPR003439">
    <property type="entry name" value="ABC_transporter-like_ATP-bd"/>
</dbReference>
<reference evidence="5 6" key="1">
    <citation type="submission" date="2017-11" db="EMBL/GenBank/DDBJ databases">
        <title>Complete genome sequence of Spiroplasma clarkii CN-5 (DSM 19994).</title>
        <authorList>
            <person name="Tsai Y.-M."/>
            <person name="Chang A."/>
            <person name="Lo W.-S."/>
            <person name="Kuo C.-H."/>
        </authorList>
    </citation>
    <scope>NUCLEOTIDE SEQUENCE [LARGE SCALE GENOMIC DNA]</scope>
    <source>
        <strain evidence="5 6">CN-5</strain>
    </source>
</reference>
<dbReference type="SUPFAM" id="SSF52540">
    <property type="entry name" value="P-loop containing nucleoside triphosphate hydrolases"/>
    <property type="match status" value="1"/>
</dbReference>
<dbReference type="PANTHER" id="PTHR42939:SF1">
    <property type="entry name" value="ABC TRANSPORTER ATP-BINDING PROTEIN ALBC-RELATED"/>
    <property type="match status" value="1"/>
</dbReference>
<name>A0A2K8KM96_9MOLU</name>
<evidence type="ECO:0000259" key="4">
    <source>
        <dbReference type="PROSITE" id="PS50893"/>
    </source>
</evidence>
<dbReference type="InterPro" id="IPR017871">
    <property type="entry name" value="ABC_transporter-like_CS"/>
</dbReference>
<proteinExistence type="predicted"/>
<sequence>MLEIKNISKNFGEAGIKGIGLTLEPGDIIGLVGDNGAGKSTFIKCIFKEYDKDEGEVLLNGSSIYEQRSLSSLCFFPDQSVYPKGIKIKDYCLLDAQLAGINKTAALKRLQELLELFGLADYLNKTFAQLSAGMQKKMMLVITLVSNPKYIFLDEPTANLDVNSRIELLGIIKTLSQKGIGILITSHIIDELQGIINKLVIIDSGLQVYNAKFDAQIESIQKIYSSVSSRIKINQEKVVANLDLEKNLKL</sequence>
<dbReference type="AlphaFoldDB" id="A0A2K8KM96"/>
<gene>
    <name evidence="5" type="ORF">SCLAR_v1c03440</name>
</gene>
<dbReference type="SMART" id="SM00382">
    <property type="entry name" value="AAA"/>
    <property type="match status" value="1"/>
</dbReference>
<keyword evidence="6" id="KW-1185">Reference proteome</keyword>
<protein>
    <submittedName>
        <fullName evidence="5">ABC transporter ATP-binding protein</fullName>
    </submittedName>
</protein>
<dbReference type="PROSITE" id="PS00211">
    <property type="entry name" value="ABC_TRANSPORTER_1"/>
    <property type="match status" value="1"/>
</dbReference>
<dbReference type="Proteomes" id="UP000231179">
    <property type="component" value="Chromosome"/>
</dbReference>
<organism evidence="5 6">
    <name type="scientific">Spiroplasma clarkii</name>
    <dbReference type="NCBI Taxonomy" id="2139"/>
    <lineage>
        <taxon>Bacteria</taxon>
        <taxon>Bacillati</taxon>
        <taxon>Mycoplasmatota</taxon>
        <taxon>Mollicutes</taxon>
        <taxon>Entomoplasmatales</taxon>
        <taxon>Spiroplasmataceae</taxon>
        <taxon>Spiroplasma</taxon>
    </lineage>
</organism>